<reference evidence="3 4" key="1">
    <citation type="submission" date="2024-02" db="EMBL/GenBank/DDBJ databases">
        <title>A draft genome for the cacao thread blight pathogen Marasmius crinis-equi.</title>
        <authorList>
            <person name="Cohen S.P."/>
            <person name="Baruah I.K."/>
            <person name="Amoako-Attah I."/>
            <person name="Bukari Y."/>
            <person name="Meinhardt L.W."/>
            <person name="Bailey B.A."/>
        </authorList>
    </citation>
    <scope>NUCLEOTIDE SEQUENCE [LARGE SCALE GENOMIC DNA]</scope>
    <source>
        <strain evidence="3 4">GH-76</strain>
    </source>
</reference>
<gene>
    <name evidence="3" type="ORF">V5O48_002227</name>
</gene>
<dbReference type="Pfam" id="PF10441">
    <property type="entry name" value="Urb2"/>
    <property type="match status" value="1"/>
</dbReference>
<proteinExistence type="predicted"/>
<dbReference type="EMBL" id="JBAHYK010000048">
    <property type="protein sequence ID" value="KAL0579816.1"/>
    <property type="molecule type" value="Genomic_DNA"/>
</dbReference>
<dbReference type="SUPFAM" id="SSF48371">
    <property type="entry name" value="ARM repeat"/>
    <property type="match status" value="1"/>
</dbReference>
<comment type="caution">
    <text evidence="3">The sequence shown here is derived from an EMBL/GenBank/DDBJ whole genome shotgun (WGS) entry which is preliminary data.</text>
</comment>
<evidence type="ECO:0000313" key="4">
    <source>
        <dbReference type="Proteomes" id="UP001465976"/>
    </source>
</evidence>
<accession>A0ABR3FXG5</accession>
<feature type="domain" description="Nucleolar 27S pre-rRNA processing Urb2/Npa2 C-terminal" evidence="2">
    <location>
        <begin position="1132"/>
        <end position="1360"/>
    </location>
</feature>
<dbReference type="Proteomes" id="UP001465976">
    <property type="component" value="Unassembled WGS sequence"/>
</dbReference>
<dbReference type="InterPro" id="IPR016024">
    <property type="entry name" value="ARM-type_fold"/>
</dbReference>
<evidence type="ECO:0000259" key="2">
    <source>
        <dbReference type="Pfam" id="PF10441"/>
    </source>
</evidence>
<name>A0ABR3FXG5_9AGAR</name>
<evidence type="ECO:0000256" key="1">
    <source>
        <dbReference type="SAM" id="MobiDB-lite"/>
    </source>
</evidence>
<keyword evidence="4" id="KW-1185">Reference proteome</keyword>
<evidence type="ECO:0000313" key="3">
    <source>
        <dbReference type="EMBL" id="KAL0579816.1"/>
    </source>
</evidence>
<feature type="compositionally biased region" description="Basic and acidic residues" evidence="1">
    <location>
        <begin position="486"/>
        <end position="497"/>
    </location>
</feature>
<protein>
    <recommendedName>
        <fullName evidence="2">Nucleolar 27S pre-rRNA processing Urb2/Npa2 C-terminal domain-containing protein</fullName>
    </recommendedName>
</protein>
<organism evidence="3 4">
    <name type="scientific">Marasmius crinis-equi</name>
    <dbReference type="NCBI Taxonomy" id="585013"/>
    <lineage>
        <taxon>Eukaryota</taxon>
        <taxon>Fungi</taxon>
        <taxon>Dikarya</taxon>
        <taxon>Basidiomycota</taxon>
        <taxon>Agaricomycotina</taxon>
        <taxon>Agaricomycetes</taxon>
        <taxon>Agaricomycetidae</taxon>
        <taxon>Agaricales</taxon>
        <taxon>Marasmiineae</taxon>
        <taxon>Marasmiaceae</taxon>
        <taxon>Marasmius</taxon>
    </lineage>
</organism>
<sequence length="1361" mass="151804">MSSQLIRALKTHPDDPQNIQRASQAWQDTALYAPRKGEIIAEWILTRFQKGQALFDPQYWTLLHDVVSHSDSEPWIGPLLGRVTIAPVVVAYLKGHDCSQTAFLFRKSIEIIWPRAVQKITIEHLLECFGALLSFLRNGGSDEHILVAGQYILTSYGRSLLVTALKKKICTLFIQEHLSSWTEVVSEKSNTMVRSAGLESLFNLDVLRDSKMEQLLFDHLAMLPSETVVPTLPILFTAYIQTGRKYRGALFGQSANRDSTPDFCAAGFRFLSSCQTILSRSNSPVAVWTCRASLLDIVDRENLLSGGSAPEHSAILRSVVNSALAELIPSEKGPDTSLVHSTIQSLAAITRIDYMFIGPFLSDIISRLLLLPATTSSALSLMELILEYHVKTRTIDDYIKALFKGVGSDPEHHSTEASGIRRLHDMALRSPVLHPTHLSSLSKKVHDHLTPNQTIEVAQLIKDSIEELWNNYRSERRGKGEKKRRKLDDEGGLKPSRELMGSHLSVSGRVAVPILASFSMDSLPKQLREEFVSVLKSFSSDVLSTVLSRSMKAVRSASKEGEDGTGWSDEVIAVATLQLQYALGLHKNLSHEDNISPDKLVPLFNSKEHLPELKLELLRRLFRDSATSTSFGLDENILAPMLELLKETSTSSDLNQLALLHMLIQRWLPVLNDLASEEHLEAFISILLVARFTSDTKGDKATMILVSQCFASAEFWELANMRRIFLALIDKRTILLNDLKAKHTLKEDVHAQLMTVFDALLLVPIEYLTRHMKVELMRRALCLDTTLCSQKNLPQTTIHRSLCTLRILVNRLLADLGPYDQPGILQALQHLQKTDTTTSIPEGLLSATLSLGETCMITLLKNSNRNPVDTESLISSYSVDLLEDSFRIRSSCFERFVVILDAYHNVKDFPQETVIAIETLFNYQRESLTSRLRVSSNELVGQLALLKSWRHVLMLGRWLGVKERDVPLVSPPLCTALASNLVPTGSHAPWRELYGTVFALCVEEARWCLDDRRLGHLELILALYLTLCRKTECSLPAEDRVSVIRELEGGLTVLLSDSTVEAYQHALDLVAATLIRSAEEDLHFTVNLAAVLLRDPPKGTLSPAQTFTTGCINAFNSRDVFIQGVSLVRLGVLRFISQRCRDRPAALRPIDLGGIWSLLAKMLFKSEAHDSETNTEIFTEILSICTALVRLRRDLVVLTLPHLAVVLQLLLMTMRSPRPNLGGKQTGVVSGSFPKWMNIRQPLAVEEAKALARLLESLSTKTLVKVHTSSNEPQKAESLAKPFSKHAAHVLRAYVQASNDPLCVLPAAVRKALQPGLFSLCSITNDYSRDALMASMGDAGEKLILKGLWKEYEKQRYVGKG</sequence>
<feature type="region of interest" description="Disordered" evidence="1">
    <location>
        <begin position="476"/>
        <end position="499"/>
    </location>
</feature>
<dbReference type="InterPro" id="IPR018849">
    <property type="entry name" value="Urb2/Npa2_C"/>
</dbReference>